<accession>A0AAP0IXA2</accession>
<gene>
    <name evidence="1" type="ORF">Sjap_013184</name>
</gene>
<sequence length="200" mass="23223">MQAKMNLRKFNEAIVIIDKLIELEPSNIEWPLFKSHIQIYNGDIELARYGFEGVLSRDPFSVEAYHGLIMVGAQSGSAELDAIIKRIESKIDKCKKERMKDVARDLILLIAQIRVIEGKYTDALKVYQDLVKEEPKDFRPYLCQGIIYTLLRKKDEADKQFQKYKRLVPKGHPYTGYFDDNMIATQLFAQKVENEKMGRS</sequence>
<organism evidence="1 2">
    <name type="scientific">Stephania japonica</name>
    <dbReference type="NCBI Taxonomy" id="461633"/>
    <lineage>
        <taxon>Eukaryota</taxon>
        <taxon>Viridiplantae</taxon>
        <taxon>Streptophyta</taxon>
        <taxon>Embryophyta</taxon>
        <taxon>Tracheophyta</taxon>
        <taxon>Spermatophyta</taxon>
        <taxon>Magnoliopsida</taxon>
        <taxon>Ranunculales</taxon>
        <taxon>Menispermaceae</taxon>
        <taxon>Menispermoideae</taxon>
        <taxon>Cissampelideae</taxon>
        <taxon>Stephania</taxon>
    </lineage>
</organism>
<dbReference type="Proteomes" id="UP001417504">
    <property type="component" value="Unassembled WGS sequence"/>
</dbReference>
<keyword evidence="2" id="KW-1185">Reference proteome</keyword>
<dbReference type="AlphaFoldDB" id="A0AAP0IXA2"/>
<name>A0AAP0IXA2_9MAGN</name>
<protein>
    <submittedName>
        <fullName evidence="1">Uncharacterized protein</fullName>
    </submittedName>
</protein>
<comment type="caution">
    <text evidence="1">The sequence shown here is derived from an EMBL/GenBank/DDBJ whole genome shotgun (WGS) entry which is preliminary data.</text>
</comment>
<dbReference type="EMBL" id="JBBNAE010000005">
    <property type="protein sequence ID" value="KAK9123582.1"/>
    <property type="molecule type" value="Genomic_DNA"/>
</dbReference>
<dbReference type="InterPro" id="IPR011990">
    <property type="entry name" value="TPR-like_helical_dom_sf"/>
</dbReference>
<dbReference type="Gene3D" id="1.25.40.10">
    <property type="entry name" value="Tetratricopeptide repeat domain"/>
    <property type="match status" value="2"/>
</dbReference>
<dbReference type="SUPFAM" id="SSF48452">
    <property type="entry name" value="TPR-like"/>
    <property type="match status" value="1"/>
</dbReference>
<proteinExistence type="predicted"/>
<reference evidence="1 2" key="1">
    <citation type="submission" date="2024-01" db="EMBL/GenBank/DDBJ databases">
        <title>Genome assemblies of Stephania.</title>
        <authorList>
            <person name="Yang L."/>
        </authorList>
    </citation>
    <scope>NUCLEOTIDE SEQUENCE [LARGE SCALE GENOMIC DNA]</scope>
    <source>
        <strain evidence="1">QJT</strain>
        <tissue evidence="1">Leaf</tissue>
    </source>
</reference>
<evidence type="ECO:0000313" key="1">
    <source>
        <dbReference type="EMBL" id="KAK9123582.1"/>
    </source>
</evidence>
<dbReference type="PANTHER" id="PTHR36350:SF3">
    <property type="entry name" value="TRANSMEMBRANE PROTEIN"/>
    <property type="match status" value="1"/>
</dbReference>
<dbReference type="PANTHER" id="PTHR36350">
    <property type="entry name" value="TRANSMEMBRANE PROTEIN"/>
    <property type="match status" value="1"/>
</dbReference>
<evidence type="ECO:0000313" key="2">
    <source>
        <dbReference type="Proteomes" id="UP001417504"/>
    </source>
</evidence>